<dbReference type="PANTHER" id="PTHR35040:SF8">
    <property type="entry name" value="SURFACE PROTEIN, PUTATIVE (AFU_ORTHOLOGUE AFUA_4G14085)-RELATED"/>
    <property type="match status" value="1"/>
</dbReference>
<proteinExistence type="predicted"/>
<sequence length="348" mass="38319">MAFWKFWSRPRAAAPSHKEKPAPLYRIKTYLSNGKQTTSSSESGITSANGADMSAPPRKHTVSGGKPCVVMPLYIYPLPGKDSWQPLYDAIAAHPQVDFLIVVNPNSGPGEEPLPSTDYMREVPKLNAFPNVTTVGYIAITWARKSLDDVKKEIDRYAGWDQKACQDLEIEGLYLEGIYLDETPNHVSEHAKSYLKELTGYVKGLEGLRGERLVIHNPGTPPEGPLSAFGSPDLVCVSEEPHHRYIHSEVQSRIETYSLPHDKTLFQVSGVPLGHVAATTKRILARSAAQGSSAAGNGARTARYIFVTDLEKDFYESFGESWGCFVRTVAEVVDEEGNGGKKKKKGKK</sequence>
<evidence type="ECO:0000256" key="1">
    <source>
        <dbReference type="SAM" id="MobiDB-lite"/>
    </source>
</evidence>
<reference evidence="2" key="1">
    <citation type="journal article" date="2023" name="Mol. Phylogenet. Evol.">
        <title>Genome-scale phylogeny and comparative genomics of the fungal order Sordariales.</title>
        <authorList>
            <person name="Hensen N."/>
            <person name="Bonometti L."/>
            <person name="Westerberg I."/>
            <person name="Brannstrom I.O."/>
            <person name="Guillou S."/>
            <person name="Cros-Aarteil S."/>
            <person name="Calhoun S."/>
            <person name="Haridas S."/>
            <person name="Kuo A."/>
            <person name="Mondo S."/>
            <person name="Pangilinan J."/>
            <person name="Riley R."/>
            <person name="LaButti K."/>
            <person name="Andreopoulos B."/>
            <person name="Lipzen A."/>
            <person name="Chen C."/>
            <person name="Yan M."/>
            <person name="Daum C."/>
            <person name="Ng V."/>
            <person name="Clum A."/>
            <person name="Steindorff A."/>
            <person name="Ohm R.A."/>
            <person name="Martin F."/>
            <person name="Silar P."/>
            <person name="Natvig D.O."/>
            <person name="Lalanne C."/>
            <person name="Gautier V."/>
            <person name="Ament-Velasquez S.L."/>
            <person name="Kruys A."/>
            <person name="Hutchinson M.I."/>
            <person name="Powell A.J."/>
            <person name="Barry K."/>
            <person name="Miller A.N."/>
            <person name="Grigoriev I.V."/>
            <person name="Debuchy R."/>
            <person name="Gladieux P."/>
            <person name="Hiltunen Thoren M."/>
            <person name="Johannesson H."/>
        </authorList>
    </citation>
    <scope>NUCLEOTIDE SEQUENCE</scope>
    <source>
        <strain evidence="2">PSN293</strain>
    </source>
</reference>
<dbReference type="PANTHER" id="PTHR35040">
    <property type="match status" value="1"/>
</dbReference>
<accession>A0AAN6YFR4</accession>
<evidence type="ECO:0000313" key="2">
    <source>
        <dbReference type="EMBL" id="KAK4218509.1"/>
    </source>
</evidence>
<feature type="region of interest" description="Disordered" evidence="1">
    <location>
        <begin position="34"/>
        <end position="61"/>
    </location>
</feature>
<feature type="compositionally biased region" description="Polar residues" evidence="1">
    <location>
        <begin position="34"/>
        <end position="49"/>
    </location>
</feature>
<comment type="caution">
    <text evidence="2">The sequence shown here is derived from an EMBL/GenBank/DDBJ whole genome shotgun (WGS) entry which is preliminary data.</text>
</comment>
<name>A0AAN6YFR4_9PEZI</name>
<keyword evidence="3" id="KW-1185">Reference proteome</keyword>
<organism evidence="2 3">
    <name type="scientific">Rhypophila decipiens</name>
    <dbReference type="NCBI Taxonomy" id="261697"/>
    <lineage>
        <taxon>Eukaryota</taxon>
        <taxon>Fungi</taxon>
        <taxon>Dikarya</taxon>
        <taxon>Ascomycota</taxon>
        <taxon>Pezizomycotina</taxon>
        <taxon>Sordariomycetes</taxon>
        <taxon>Sordariomycetidae</taxon>
        <taxon>Sordariales</taxon>
        <taxon>Naviculisporaceae</taxon>
        <taxon>Rhypophila</taxon>
    </lineage>
</organism>
<dbReference type="Pfam" id="PF12138">
    <property type="entry name" value="Spherulin4"/>
    <property type="match status" value="1"/>
</dbReference>
<protein>
    <submittedName>
        <fullName evidence="2">Cell surface protein</fullName>
    </submittedName>
</protein>
<dbReference type="Proteomes" id="UP001301769">
    <property type="component" value="Unassembled WGS sequence"/>
</dbReference>
<dbReference type="EMBL" id="MU858052">
    <property type="protein sequence ID" value="KAK4218509.1"/>
    <property type="molecule type" value="Genomic_DNA"/>
</dbReference>
<dbReference type="InterPro" id="IPR021986">
    <property type="entry name" value="Spherulin4"/>
</dbReference>
<gene>
    <name evidence="2" type="ORF">QBC37DRAFT_411833</name>
</gene>
<evidence type="ECO:0000313" key="3">
    <source>
        <dbReference type="Proteomes" id="UP001301769"/>
    </source>
</evidence>
<dbReference type="AlphaFoldDB" id="A0AAN6YFR4"/>
<reference evidence="2" key="2">
    <citation type="submission" date="2023-05" db="EMBL/GenBank/DDBJ databases">
        <authorList>
            <consortium name="Lawrence Berkeley National Laboratory"/>
            <person name="Steindorff A."/>
            <person name="Hensen N."/>
            <person name="Bonometti L."/>
            <person name="Westerberg I."/>
            <person name="Brannstrom I.O."/>
            <person name="Guillou S."/>
            <person name="Cros-Aarteil S."/>
            <person name="Calhoun S."/>
            <person name="Haridas S."/>
            <person name="Kuo A."/>
            <person name="Mondo S."/>
            <person name="Pangilinan J."/>
            <person name="Riley R."/>
            <person name="Labutti K."/>
            <person name="Andreopoulos B."/>
            <person name="Lipzen A."/>
            <person name="Chen C."/>
            <person name="Yanf M."/>
            <person name="Daum C."/>
            <person name="Ng V."/>
            <person name="Clum A."/>
            <person name="Ohm R."/>
            <person name="Martin F."/>
            <person name="Silar P."/>
            <person name="Natvig D."/>
            <person name="Lalanne C."/>
            <person name="Gautier V."/>
            <person name="Ament-Velasquez S.L."/>
            <person name="Kruys A."/>
            <person name="Hutchinson M.I."/>
            <person name="Powell A.J."/>
            <person name="Barry K."/>
            <person name="Miller A.N."/>
            <person name="Grigoriev I.V."/>
            <person name="Debuchy R."/>
            <person name="Gladieux P."/>
            <person name="Thoren M.H."/>
            <person name="Johannesson H."/>
        </authorList>
    </citation>
    <scope>NUCLEOTIDE SEQUENCE</scope>
    <source>
        <strain evidence="2">PSN293</strain>
    </source>
</reference>